<dbReference type="PRINTS" id="PR00775">
    <property type="entry name" value="HEATSHOCK90"/>
</dbReference>
<evidence type="ECO:0000313" key="3">
    <source>
        <dbReference type="EMBL" id="GGN06717.1"/>
    </source>
</evidence>
<feature type="domain" description="wHTH-Hsp90 Na associated" evidence="2">
    <location>
        <begin position="1389"/>
        <end position="1437"/>
    </location>
</feature>
<dbReference type="InterPro" id="IPR056507">
    <property type="entry name" value="wHTH-HSP90_Na-assoc"/>
</dbReference>
<feature type="domain" description="iHD-CE" evidence="1">
    <location>
        <begin position="107"/>
        <end position="451"/>
    </location>
</feature>
<dbReference type="InterPro" id="IPR036890">
    <property type="entry name" value="HATPase_C_sf"/>
</dbReference>
<gene>
    <name evidence="3" type="ORF">GCM10011578_031040</name>
</gene>
<feature type="domain" description="wHTH-Hsp90 Na associated" evidence="2">
    <location>
        <begin position="1311"/>
        <end position="1361"/>
    </location>
</feature>
<sequence length="1526" mass="167475">MAELLGYRRALAELMELAGHPEAASVRAEMRQDLTRAQRPPADSTVADWIAGRAVPRHNGDLDLLLSAVERIVAANPHATAPCLPSRRHWHDLAGQARESPPAPPEWRKDVVASLAWKLIPPDDQERTEDLRHEAAEAADRLAGLYASVRQFLADDPWHDEHLPGRVARRVNHLVHLLQNGRESRLTLSPAEAALIALLPLVHHVHRSRTSAGLSRVDPTDLGRQTSAGPERQMYEVLLHAHERLLRRAELGVLKDRRSGQREIGWWLFEQWTARQPGRLRDLLSDTGAGRTGLGGLLDPELLSRLLASVHARPKELFDTARPEHLRADPFQLDLDGRDFQTVRERLVGPLFAVAHGMAIEVTHLPSVIVRHVGIPDPLDPARLLTTVDTASWQPRGDGLGLKAGCDHPAVVAALTEHTGRLESLLRAVRRGADTALDGLPGYTHADEVREQDDQGRAVPVDGVIRFRLDEERVQELLMGENLYRDRSLAIRELYQNALDACRYRRARAQYRDGFSAYQGRIEFVQGYDEDEGRHYLECRDNGVGMDELTLSEVFAQAGVRFTDLPRFQEERREWRARGITVHPNSRFGIGVLSYFMLADEVRVTTCHMDGADGRPRELTVLISGPGHYFRVRPTGRPGTTGTTVRLYLRDGDKAPSCVSELRKRLGIAEFTTTATHGTQTAEWKPGVLMRRKRQQLQTHGLEADGELVPASGGGEVVWCELGGGVLVDGIFTEPRVRDGVLADPQGTRRLRGVIVNLVGSDRPKRLSVDRTEILDDDICATVERLVKAALPALTDSGERLLTTRWLSEVANESPLLADLVTEAAAAAGTELELDGRRTPVSATGFFPPDLRIVGRSDNTYRVPRSRLPVTDVSGEPDGTTLLWRLLAHRPNADLAALTLLVPELDRVASVLPARPSDVFLRTESHGFSSGGLSWSSYSGTAQKSTPGHALTVAQLTGVPYSGVLARMRQLGMTAPPPPEGRPSIDAVNFALLGNTLSETGSSYNRWRDVKEAVPPGHLVSAHFELDISVSEAAERMRSFGFTVPDLGPQADTPDDRTLGLLRDERSFGQWLGIGSLVPPGHLVRASLELGMSVREAARRLRTYGLLVHEPDDTASTPDEHTLRLLSTGLTGTWWLDTRDPVPIGHVFHAAATFDRPVLDVVDELTSYGFLFDLAPGFVWPTLDRLKKGTDYGWSAASWAALYADGTVPGDLLAYLSAASGTPLHEIAEWTGALGLRPPESLPQEAEAADAEILGTRSYEASGHRIGAGRAVSTNFVAEAALQTGLPPRAVVARLRAYGVQAPPGPFPEAVEPTDPTILVSALREPLPPGRPVSVHHVIQASRQLGTSPRQVLDRLAEYGFTAPVLPMPDSVGRFDLELLFTRPTIIDDADHLRMATFTRDMLPWDEPVPVHHIVRAATYLRIDPHEVAERLAAYGFRLPDTEPHQLDSADLGLCNGGSRSGEPDSILLRGPIRDFLYLAHSTTMPPEELVARLKRLGADVHRVADEVRATLPKVPGLVMAPEAGE</sequence>
<organism evidence="3 4">
    <name type="scientific">Streptomyces fuscichromogenes</name>
    <dbReference type="NCBI Taxonomy" id="1324013"/>
    <lineage>
        <taxon>Bacteria</taxon>
        <taxon>Bacillati</taxon>
        <taxon>Actinomycetota</taxon>
        <taxon>Actinomycetes</taxon>
        <taxon>Kitasatosporales</taxon>
        <taxon>Streptomycetaceae</taxon>
        <taxon>Streptomyces</taxon>
    </lineage>
</organism>
<reference evidence="3" key="1">
    <citation type="journal article" date="2014" name="Int. J. Syst. Evol. Microbiol.">
        <title>Complete genome sequence of Corynebacterium casei LMG S-19264T (=DSM 44701T), isolated from a smear-ripened cheese.</title>
        <authorList>
            <consortium name="US DOE Joint Genome Institute (JGI-PGF)"/>
            <person name="Walter F."/>
            <person name="Albersmeier A."/>
            <person name="Kalinowski J."/>
            <person name="Ruckert C."/>
        </authorList>
    </citation>
    <scope>NUCLEOTIDE SEQUENCE</scope>
    <source>
        <strain evidence="3">CGMCC 4.7110</strain>
    </source>
</reference>
<dbReference type="EMBL" id="BMML01000006">
    <property type="protein sequence ID" value="GGN06717.1"/>
    <property type="molecule type" value="Genomic_DNA"/>
</dbReference>
<dbReference type="SUPFAM" id="SSF55874">
    <property type="entry name" value="ATPase domain of HSP90 chaperone/DNA topoisomerase II/histidine kinase"/>
    <property type="match status" value="1"/>
</dbReference>
<feature type="domain" description="wHTH-Hsp90 Na associated" evidence="2">
    <location>
        <begin position="1117"/>
        <end position="1170"/>
    </location>
</feature>
<dbReference type="Gene3D" id="3.30.565.10">
    <property type="entry name" value="Histidine kinase-like ATPase, C-terminal domain"/>
    <property type="match status" value="1"/>
</dbReference>
<reference evidence="3" key="2">
    <citation type="submission" date="2020-09" db="EMBL/GenBank/DDBJ databases">
        <authorList>
            <person name="Sun Q."/>
            <person name="Zhou Y."/>
        </authorList>
    </citation>
    <scope>NUCLEOTIDE SEQUENCE</scope>
    <source>
        <strain evidence="3">CGMCC 4.7110</strain>
    </source>
</reference>
<dbReference type="Pfam" id="PF24410">
    <property type="entry name" value="wHTH-HSP90_Na-assoc"/>
    <property type="match status" value="6"/>
</dbReference>
<dbReference type="RefSeq" id="WP_189263275.1">
    <property type="nucleotide sequence ID" value="NZ_BMML01000006.1"/>
</dbReference>
<evidence type="ECO:0008006" key="5">
    <source>
        <dbReference type="Google" id="ProtNLM"/>
    </source>
</evidence>
<evidence type="ECO:0000259" key="1">
    <source>
        <dbReference type="Pfam" id="PF24401"/>
    </source>
</evidence>
<proteinExistence type="predicted"/>
<dbReference type="InterPro" id="IPR056506">
    <property type="entry name" value="iHD-CE"/>
</dbReference>
<accession>A0A918CRF5</accession>
<evidence type="ECO:0000313" key="4">
    <source>
        <dbReference type="Proteomes" id="UP000653411"/>
    </source>
</evidence>
<name>A0A918CRF5_9ACTN</name>
<protein>
    <recommendedName>
        <fullName evidence="5">ATP-binding protein</fullName>
    </recommendedName>
</protein>
<dbReference type="InterPro" id="IPR020575">
    <property type="entry name" value="Hsp90_N"/>
</dbReference>
<feature type="domain" description="wHTH-Hsp90 Na associated" evidence="2">
    <location>
        <begin position="1253"/>
        <end position="1299"/>
    </location>
</feature>
<dbReference type="Pfam" id="PF24401">
    <property type="entry name" value="iHD-CE"/>
    <property type="match status" value="1"/>
</dbReference>
<keyword evidence="4" id="KW-1185">Reference proteome</keyword>
<comment type="caution">
    <text evidence="3">The sequence shown here is derived from an EMBL/GenBank/DDBJ whole genome shotgun (WGS) entry which is preliminary data.</text>
</comment>
<dbReference type="Proteomes" id="UP000653411">
    <property type="component" value="Unassembled WGS sequence"/>
</dbReference>
<feature type="domain" description="wHTH-Hsp90 Na associated" evidence="2">
    <location>
        <begin position="1053"/>
        <end position="1106"/>
    </location>
</feature>
<evidence type="ECO:0000259" key="2">
    <source>
        <dbReference type="Pfam" id="PF24410"/>
    </source>
</evidence>
<feature type="domain" description="wHTH-Hsp90 Na associated" evidence="2">
    <location>
        <begin position="1001"/>
        <end position="1042"/>
    </location>
</feature>